<evidence type="ECO:0000313" key="5">
    <source>
        <dbReference type="EMBL" id="MFD2415498.1"/>
    </source>
</evidence>
<dbReference type="EMBL" id="JBHUKR010000004">
    <property type="protein sequence ID" value="MFD2415498.1"/>
    <property type="molecule type" value="Genomic_DNA"/>
</dbReference>
<dbReference type="InterPro" id="IPR040442">
    <property type="entry name" value="Pyrv_kinase-like_dom_sf"/>
</dbReference>
<evidence type="ECO:0000256" key="2">
    <source>
        <dbReference type="ARBA" id="ARBA00022723"/>
    </source>
</evidence>
<dbReference type="PANTHER" id="PTHR30502">
    <property type="entry name" value="2-KETO-3-DEOXY-L-RHAMNONATE ALDOLASE"/>
    <property type="match status" value="1"/>
</dbReference>
<dbReference type="SUPFAM" id="SSF51621">
    <property type="entry name" value="Phosphoenolpyruvate/pyruvate domain"/>
    <property type="match status" value="1"/>
</dbReference>
<evidence type="ECO:0000256" key="1">
    <source>
        <dbReference type="ARBA" id="ARBA00005568"/>
    </source>
</evidence>
<sequence>MTWFKEILGRPAGHIPIGPFLKIPSIEVVEIIKMAGFDFVVFDAEHAMLSVSDLNVLVAMARALDLPPLVRVPNHDYGDMQRILDAGAAGILWPHVSNAEECRAVVRQASHPPLGTRGSGGGMRAGGWGISRDPDVNYLRDGRERVMKIPMIEEIGAVENAETILSVEGVDAVFIGPGDLSLTMGKKPTDPDVVAAVDRTFTIAKEKGVRVATLARGAADARAKAEQGYDFLMVGNDTGLLARAARALVDEIRG</sequence>
<evidence type="ECO:0000313" key="6">
    <source>
        <dbReference type="Proteomes" id="UP001597417"/>
    </source>
</evidence>
<dbReference type="InterPro" id="IPR015813">
    <property type="entry name" value="Pyrv/PenolPyrv_kinase-like_dom"/>
</dbReference>
<evidence type="ECO:0000256" key="3">
    <source>
        <dbReference type="ARBA" id="ARBA00023239"/>
    </source>
</evidence>
<reference evidence="6" key="1">
    <citation type="journal article" date="2019" name="Int. J. Syst. Evol. Microbiol.">
        <title>The Global Catalogue of Microorganisms (GCM) 10K type strain sequencing project: providing services to taxonomists for standard genome sequencing and annotation.</title>
        <authorList>
            <consortium name="The Broad Institute Genomics Platform"/>
            <consortium name="The Broad Institute Genome Sequencing Center for Infectious Disease"/>
            <person name="Wu L."/>
            <person name="Ma J."/>
        </authorList>
    </citation>
    <scope>NUCLEOTIDE SEQUENCE [LARGE SCALE GENOMIC DNA]</scope>
    <source>
        <strain evidence="6">CGMCC 4.7645</strain>
    </source>
</reference>
<name>A0ABW5FKG4_9PSEU</name>
<dbReference type="RefSeq" id="WP_378261343.1">
    <property type="nucleotide sequence ID" value="NZ_JBHUKR010000004.1"/>
</dbReference>
<dbReference type="Pfam" id="PF03328">
    <property type="entry name" value="HpcH_HpaI"/>
    <property type="match status" value="1"/>
</dbReference>
<dbReference type="InterPro" id="IPR050251">
    <property type="entry name" value="HpcH-HpaI_aldolase"/>
</dbReference>
<evidence type="ECO:0000259" key="4">
    <source>
        <dbReference type="Pfam" id="PF03328"/>
    </source>
</evidence>
<dbReference type="GO" id="GO:0016829">
    <property type="term" value="F:lyase activity"/>
    <property type="evidence" value="ECO:0007669"/>
    <property type="project" value="UniProtKB-KW"/>
</dbReference>
<keyword evidence="3 5" id="KW-0456">Lyase</keyword>
<dbReference type="PANTHER" id="PTHR30502:SF0">
    <property type="entry name" value="PHOSPHOENOLPYRUVATE CARBOXYLASE FAMILY PROTEIN"/>
    <property type="match status" value="1"/>
</dbReference>
<dbReference type="InterPro" id="IPR005000">
    <property type="entry name" value="Aldolase/citrate-lyase_domain"/>
</dbReference>
<comment type="caution">
    <text evidence="5">The sequence shown here is derived from an EMBL/GenBank/DDBJ whole genome shotgun (WGS) entry which is preliminary data.</text>
</comment>
<feature type="domain" description="HpcH/HpaI aldolase/citrate lyase" evidence="4">
    <location>
        <begin position="20"/>
        <end position="243"/>
    </location>
</feature>
<keyword evidence="6" id="KW-1185">Reference proteome</keyword>
<organism evidence="5 6">
    <name type="scientific">Amycolatopsis pigmentata</name>
    <dbReference type="NCBI Taxonomy" id="450801"/>
    <lineage>
        <taxon>Bacteria</taxon>
        <taxon>Bacillati</taxon>
        <taxon>Actinomycetota</taxon>
        <taxon>Actinomycetes</taxon>
        <taxon>Pseudonocardiales</taxon>
        <taxon>Pseudonocardiaceae</taxon>
        <taxon>Amycolatopsis</taxon>
    </lineage>
</organism>
<gene>
    <name evidence="5" type="ORF">ACFSXZ_04065</name>
</gene>
<comment type="similarity">
    <text evidence="1">Belongs to the HpcH/HpaI aldolase family.</text>
</comment>
<dbReference type="Proteomes" id="UP001597417">
    <property type="component" value="Unassembled WGS sequence"/>
</dbReference>
<accession>A0ABW5FKG4</accession>
<proteinExistence type="inferred from homology"/>
<dbReference type="Gene3D" id="3.20.20.60">
    <property type="entry name" value="Phosphoenolpyruvate-binding domains"/>
    <property type="match status" value="1"/>
</dbReference>
<keyword evidence="2" id="KW-0479">Metal-binding</keyword>
<protein>
    <submittedName>
        <fullName evidence="5">HpcH/HpaI aldolase/citrate lyase family protein</fullName>
    </submittedName>
</protein>